<evidence type="ECO:0000256" key="1">
    <source>
        <dbReference type="SAM" id="MobiDB-lite"/>
    </source>
</evidence>
<dbReference type="AlphaFoldDB" id="A0A835YDN7"/>
<evidence type="ECO:0000313" key="3">
    <source>
        <dbReference type="Proteomes" id="UP000612055"/>
    </source>
</evidence>
<accession>A0A835YDN7</accession>
<evidence type="ECO:0000313" key="2">
    <source>
        <dbReference type="EMBL" id="KAG2501017.1"/>
    </source>
</evidence>
<comment type="caution">
    <text evidence="2">The sequence shown here is derived from an EMBL/GenBank/DDBJ whole genome shotgun (WGS) entry which is preliminary data.</text>
</comment>
<feature type="region of interest" description="Disordered" evidence="1">
    <location>
        <begin position="59"/>
        <end position="144"/>
    </location>
</feature>
<organism evidence="2 3">
    <name type="scientific">Edaphochlamys debaryana</name>
    <dbReference type="NCBI Taxonomy" id="47281"/>
    <lineage>
        <taxon>Eukaryota</taxon>
        <taxon>Viridiplantae</taxon>
        <taxon>Chlorophyta</taxon>
        <taxon>core chlorophytes</taxon>
        <taxon>Chlorophyceae</taxon>
        <taxon>CS clade</taxon>
        <taxon>Chlamydomonadales</taxon>
        <taxon>Chlamydomonadales incertae sedis</taxon>
        <taxon>Edaphochlamys</taxon>
    </lineage>
</organism>
<reference evidence="2" key="1">
    <citation type="journal article" date="2020" name="bioRxiv">
        <title>Comparative genomics of Chlamydomonas.</title>
        <authorList>
            <person name="Craig R.J."/>
            <person name="Hasan A.R."/>
            <person name="Ness R.W."/>
            <person name="Keightley P.D."/>
        </authorList>
    </citation>
    <scope>NUCLEOTIDE SEQUENCE</scope>
    <source>
        <strain evidence="2">CCAP 11/70</strain>
    </source>
</reference>
<feature type="compositionally biased region" description="Basic and acidic residues" evidence="1">
    <location>
        <begin position="92"/>
        <end position="105"/>
    </location>
</feature>
<dbReference type="EMBL" id="JAEHOE010000002">
    <property type="protein sequence ID" value="KAG2501017.1"/>
    <property type="molecule type" value="Genomic_DNA"/>
</dbReference>
<protein>
    <submittedName>
        <fullName evidence="2">Uncharacterized protein</fullName>
    </submittedName>
</protein>
<name>A0A835YDN7_9CHLO</name>
<keyword evidence="3" id="KW-1185">Reference proteome</keyword>
<gene>
    <name evidence="2" type="ORF">HYH03_000837</name>
</gene>
<dbReference type="Proteomes" id="UP000612055">
    <property type="component" value="Unassembled WGS sequence"/>
</dbReference>
<proteinExistence type="predicted"/>
<sequence length="144" mass="15158">MAQHTYCRGKTLRQEPCSHSDALAIVKDLIDGGISRLPDDVRANLHSLEAQLRVLEKFPADVSPGGGDIAPAAGAAAKADKEKKKDKHKKKEKESGDKSAKEKADTAGADATAGKKAKRRAEEEAGEEAGKKKKKSKKDGAGGA</sequence>
<dbReference type="OrthoDB" id="547648at2759"/>